<proteinExistence type="predicted"/>
<dbReference type="EMBL" id="BOOP01000001">
    <property type="protein sequence ID" value="GII35403.1"/>
    <property type="molecule type" value="Genomic_DNA"/>
</dbReference>
<accession>A0A8J3XGC2</accession>
<gene>
    <name evidence="1" type="ORF">Pph01_04060</name>
</gene>
<dbReference type="Proteomes" id="UP000622547">
    <property type="component" value="Unassembled WGS sequence"/>
</dbReference>
<sequence>MPRGNPKNDSGLGTDARWAFGSGLHFGPGEFALAGGMNGSVNAVSAMTATVVALPKGNLLYDAVLGRTDASWRGGGRRILRREPAVLGKNDTAVVPGRAEIDRIRR</sequence>
<comment type="caution">
    <text evidence="1">The sequence shown here is derived from an EMBL/GenBank/DDBJ whole genome shotgun (WGS) entry which is preliminary data.</text>
</comment>
<evidence type="ECO:0000313" key="1">
    <source>
        <dbReference type="EMBL" id="GII35403.1"/>
    </source>
</evidence>
<reference evidence="1 2" key="1">
    <citation type="submission" date="2021-01" db="EMBL/GenBank/DDBJ databases">
        <title>Whole genome shotgun sequence of Planotetraspora phitsanulokensis NBRC 104273.</title>
        <authorList>
            <person name="Komaki H."/>
            <person name="Tamura T."/>
        </authorList>
    </citation>
    <scope>NUCLEOTIDE SEQUENCE [LARGE SCALE GENOMIC DNA]</scope>
    <source>
        <strain evidence="1 2">NBRC 104273</strain>
    </source>
</reference>
<protein>
    <submittedName>
        <fullName evidence="1">Uncharacterized protein</fullName>
    </submittedName>
</protein>
<name>A0A8J3XGC2_9ACTN</name>
<organism evidence="1 2">
    <name type="scientific">Planotetraspora phitsanulokensis</name>
    <dbReference type="NCBI Taxonomy" id="575192"/>
    <lineage>
        <taxon>Bacteria</taxon>
        <taxon>Bacillati</taxon>
        <taxon>Actinomycetota</taxon>
        <taxon>Actinomycetes</taxon>
        <taxon>Streptosporangiales</taxon>
        <taxon>Streptosporangiaceae</taxon>
        <taxon>Planotetraspora</taxon>
    </lineage>
</organism>
<dbReference type="AlphaFoldDB" id="A0A8J3XGC2"/>
<keyword evidence="2" id="KW-1185">Reference proteome</keyword>
<evidence type="ECO:0000313" key="2">
    <source>
        <dbReference type="Proteomes" id="UP000622547"/>
    </source>
</evidence>